<dbReference type="Gene3D" id="3.80.10.10">
    <property type="entry name" value="Ribonuclease Inhibitor"/>
    <property type="match status" value="2"/>
</dbReference>
<keyword evidence="4" id="KW-0677">Repeat</keyword>
<keyword evidence="3 11" id="KW-0812">Transmembrane</keyword>
<dbReference type="InterPro" id="IPR000719">
    <property type="entry name" value="Prot_kinase_dom"/>
</dbReference>
<feature type="domain" description="Protein kinase" evidence="13">
    <location>
        <begin position="496"/>
        <end position="783"/>
    </location>
</feature>
<dbReference type="Pfam" id="PF07714">
    <property type="entry name" value="PK_Tyr_Ser-Thr"/>
    <property type="match status" value="1"/>
</dbReference>
<organism evidence="14 15">
    <name type="scientific">Tagetes erecta</name>
    <name type="common">African marigold</name>
    <dbReference type="NCBI Taxonomy" id="13708"/>
    <lineage>
        <taxon>Eukaryota</taxon>
        <taxon>Viridiplantae</taxon>
        <taxon>Streptophyta</taxon>
        <taxon>Embryophyta</taxon>
        <taxon>Tracheophyta</taxon>
        <taxon>Spermatophyta</taxon>
        <taxon>Magnoliopsida</taxon>
        <taxon>eudicotyledons</taxon>
        <taxon>Gunneridae</taxon>
        <taxon>Pentapetalae</taxon>
        <taxon>asterids</taxon>
        <taxon>campanulids</taxon>
        <taxon>Asterales</taxon>
        <taxon>Asteraceae</taxon>
        <taxon>Asteroideae</taxon>
        <taxon>Heliantheae alliance</taxon>
        <taxon>Tageteae</taxon>
        <taxon>Tagetes</taxon>
    </lineage>
</organism>
<gene>
    <name evidence="14" type="ORF">QVD17_10495</name>
</gene>
<dbReference type="InterPro" id="IPR013210">
    <property type="entry name" value="LRR_N_plant-typ"/>
</dbReference>
<dbReference type="GO" id="GO:0005524">
    <property type="term" value="F:ATP binding"/>
    <property type="evidence" value="ECO:0007669"/>
    <property type="project" value="UniProtKB-KW"/>
</dbReference>
<dbReference type="GO" id="GO:0004672">
    <property type="term" value="F:protein kinase activity"/>
    <property type="evidence" value="ECO:0007669"/>
    <property type="project" value="InterPro"/>
</dbReference>
<keyword evidence="2" id="KW-0433">Leucine-rich repeat</keyword>
<feature type="compositionally biased region" description="Polar residues" evidence="10">
    <location>
        <begin position="828"/>
        <end position="848"/>
    </location>
</feature>
<evidence type="ECO:0000256" key="8">
    <source>
        <dbReference type="ARBA" id="ARBA00023136"/>
    </source>
</evidence>
<dbReference type="PANTHER" id="PTHR48056:SF81">
    <property type="entry name" value="RECEPTOR PROTEIN-TYROSINE KINASE CEPR1"/>
    <property type="match status" value="1"/>
</dbReference>
<keyword evidence="5" id="KW-0547">Nucleotide-binding</keyword>
<dbReference type="Pfam" id="PF08263">
    <property type="entry name" value="LRRNT_2"/>
    <property type="match status" value="1"/>
</dbReference>
<dbReference type="SUPFAM" id="SSF52058">
    <property type="entry name" value="L domain-like"/>
    <property type="match status" value="1"/>
</dbReference>
<dbReference type="FunFam" id="3.80.10.10:FF:000383">
    <property type="entry name" value="Leucine-rich repeat receptor protein kinase EMS1"/>
    <property type="match status" value="1"/>
</dbReference>
<proteinExistence type="predicted"/>
<dbReference type="InterPro" id="IPR001245">
    <property type="entry name" value="Ser-Thr/Tyr_kinase_cat_dom"/>
</dbReference>
<dbReference type="InterPro" id="IPR050647">
    <property type="entry name" value="Plant_LRR-RLKs"/>
</dbReference>
<dbReference type="PROSITE" id="PS51450">
    <property type="entry name" value="LRR"/>
    <property type="match status" value="1"/>
</dbReference>
<protein>
    <recommendedName>
        <fullName evidence="13">Protein kinase domain-containing protein</fullName>
    </recommendedName>
</protein>
<evidence type="ECO:0000256" key="6">
    <source>
        <dbReference type="ARBA" id="ARBA00022840"/>
    </source>
</evidence>
<dbReference type="EMBL" id="JAUHHV010000002">
    <property type="protein sequence ID" value="KAK1433583.1"/>
    <property type="molecule type" value="Genomic_DNA"/>
</dbReference>
<dbReference type="SMART" id="SM00364">
    <property type="entry name" value="LRR_BAC"/>
    <property type="match status" value="3"/>
</dbReference>
<keyword evidence="9" id="KW-0325">Glycoprotein</keyword>
<evidence type="ECO:0000256" key="7">
    <source>
        <dbReference type="ARBA" id="ARBA00022989"/>
    </source>
</evidence>
<keyword evidence="15" id="KW-1185">Reference proteome</keyword>
<dbReference type="GO" id="GO:0016020">
    <property type="term" value="C:membrane"/>
    <property type="evidence" value="ECO:0007669"/>
    <property type="project" value="UniProtKB-SubCell"/>
</dbReference>
<evidence type="ECO:0000256" key="5">
    <source>
        <dbReference type="ARBA" id="ARBA00022741"/>
    </source>
</evidence>
<feature type="chain" id="PRO_5042255443" description="Protein kinase domain-containing protein" evidence="12">
    <location>
        <begin position="27"/>
        <end position="875"/>
    </location>
</feature>
<evidence type="ECO:0000256" key="1">
    <source>
        <dbReference type="ARBA" id="ARBA00004370"/>
    </source>
</evidence>
<evidence type="ECO:0000256" key="11">
    <source>
        <dbReference type="SAM" id="Phobius"/>
    </source>
</evidence>
<evidence type="ECO:0000256" key="9">
    <source>
        <dbReference type="ARBA" id="ARBA00023180"/>
    </source>
</evidence>
<name>A0AAD8L5V9_TARER</name>
<keyword evidence="7 11" id="KW-1133">Transmembrane helix</keyword>
<evidence type="ECO:0000256" key="4">
    <source>
        <dbReference type="ARBA" id="ARBA00022737"/>
    </source>
</evidence>
<feature type="signal peptide" evidence="12">
    <location>
        <begin position="1"/>
        <end position="26"/>
    </location>
</feature>
<dbReference type="InterPro" id="IPR011009">
    <property type="entry name" value="Kinase-like_dom_sf"/>
</dbReference>
<dbReference type="Proteomes" id="UP001229421">
    <property type="component" value="Unassembled WGS sequence"/>
</dbReference>
<evidence type="ECO:0000313" key="15">
    <source>
        <dbReference type="Proteomes" id="UP001229421"/>
    </source>
</evidence>
<dbReference type="PROSITE" id="PS50011">
    <property type="entry name" value="PROTEIN_KINASE_DOM"/>
    <property type="match status" value="1"/>
</dbReference>
<dbReference type="GO" id="GO:0033612">
    <property type="term" value="F:receptor serine/threonine kinase binding"/>
    <property type="evidence" value="ECO:0007669"/>
    <property type="project" value="TreeGrafter"/>
</dbReference>
<dbReference type="InterPro" id="IPR003591">
    <property type="entry name" value="Leu-rich_rpt_typical-subtyp"/>
</dbReference>
<dbReference type="AlphaFoldDB" id="A0AAD8L5V9"/>
<evidence type="ECO:0000259" key="13">
    <source>
        <dbReference type="PROSITE" id="PS50011"/>
    </source>
</evidence>
<dbReference type="InterPro" id="IPR001611">
    <property type="entry name" value="Leu-rich_rpt"/>
</dbReference>
<evidence type="ECO:0000313" key="14">
    <source>
        <dbReference type="EMBL" id="KAK1433583.1"/>
    </source>
</evidence>
<accession>A0AAD8L5V9</accession>
<evidence type="ECO:0000256" key="12">
    <source>
        <dbReference type="SAM" id="SignalP"/>
    </source>
</evidence>
<dbReference type="SMART" id="SM00369">
    <property type="entry name" value="LRR_TYP"/>
    <property type="match status" value="5"/>
</dbReference>
<sequence>MEALNLIKVLFYLCFFLLLLVNSVVTQVDVDVVPLSSSVERTALFDLRSSLGIRARYWPRKTEPCRNWTGIECRNGSVAGINLFGLRRTRVGRLNPRFAIDALVNCSRLVSFNSSGFLLPGSIPDWLGQNLSALQVLDLSSSSVLGPIPQSIGSLNQLKSLVLSDNNLTGIIPDSLNRLSLLSVLDLSHNMLTGSISSSFSALTNLTLLDLSSNFLSGPIPPEFGLLSSLSYLNVSNNSLSSVPAQLANLSQLVDLDLGFNSLFGSLPSEFGSLKRLKRLLINNNDLSGNFPGNLIINLPAIVVLDVSSNNFTGNLPDLPTFSNASAVTLNFSNNEFYGSLSSSIPTDYLIDLSNNYLQGLNVPAGNRTLLSKNCFLRLPDQRSLDDCRTFYALNGLPFDGNPLSPTQPPVSKKNSSRLKYVLAGVFGGLGVIIIIVIIMFFLLKKCNKRSVSQRSANVEPVQEEGNTKEENLSVDILSLTNSYRYEQMLQATSGFSDTNLVKHGHSGDLFSGKLEDGFAVVIKRIDMRSSRKDCYMTELELYSKGMHTRLVPLLGHCLEHETEKLLVYKYMPNGDLSNSLFRTTSFEDDDDGLQSLDWITRLKIATGAAEGLAYLHHECNPPLVHRDIQASSILLDDKYDVRLGSLSEVCAQAIDNNQNVITRLLRISSNSEPTPSGSTPPICAYDVYCFGKVLLELVTGKLGISGSEDSSTKEWIDQTLTFINNYDKELVSKIVDQSLVIDEDLLDEVWAVAIVAKSCLNPRPAKRPQMAHILKALETPFRVVREEDFSSGRLRNNSSRRSWSAALFGSWRQSFSGSTNSQSQSQTYKDGNSGPKQSGRANSQGSGANDKRSSSEIFPEPIDINDVERQDESR</sequence>
<evidence type="ECO:0000256" key="2">
    <source>
        <dbReference type="ARBA" id="ARBA00022614"/>
    </source>
</evidence>
<reference evidence="14" key="1">
    <citation type="journal article" date="2023" name="bioRxiv">
        <title>Improved chromosome-level genome assembly for marigold (Tagetes erecta).</title>
        <authorList>
            <person name="Jiang F."/>
            <person name="Yuan L."/>
            <person name="Wang S."/>
            <person name="Wang H."/>
            <person name="Xu D."/>
            <person name="Wang A."/>
            <person name="Fan W."/>
        </authorList>
    </citation>
    <scope>NUCLEOTIDE SEQUENCE</scope>
    <source>
        <strain evidence="14">WSJ</strain>
        <tissue evidence="14">Leaf</tissue>
    </source>
</reference>
<dbReference type="Pfam" id="PF00560">
    <property type="entry name" value="LRR_1"/>
    <property type="match status" value="2"/>
</dbReference>
<keyword evidence="6" id="KW-0067">ATP-binding</keyword>
<dbReference type="SUPFAM" id="SSF56112">
    <property type="entry name" value="Protein kinase-like (PK-like)"/>
    <property type="match status" value="1"/>
</dbReference>
<dbReference type="GO" id="GO:0006952">
    <property type="term" value="P:defense response"/>
    <property type="evidence" value="ECO:0007669"/>
    <property type="project" value="UniProtKB-ARBA"/>
</dbReference>
<dbReference type="GO" id="GO:0051707">
    <property type="term" value="P:response to other organism"/>
    <property type="evidence" value="ECO:0007669"/>
    <property type="project" value="UniProtKB-ARBA"/>
</dbReference>
<evidence type="ECO:0000256" key="10">
    <source>
        <dbReference type="SAM" id="MobiDB-lite"/>
    </source>
</evidence>
<dbReference type="PRINTS" id="PR00019">
    <property type="entry name" value="LEURICHRPT"/>
</dbReference>
<dbReference type="FunFam" id="1.10.510.10:FF:000448">
    <property type="entry name" value="Putative LRR receptor-like serine/threonine-protein kinase"/>
    <property type="match status" value="1"/>
</dbReference>
<feature type="region of interest" description="Disordered" evidence="10">
    <location>
        <begin position="816"/>
        <end position="875"/>
    </location>
</feature>
<comment type="caution">
    <text evidence="14">The sequence shown here is derived from an EMBL/GenBank/DDBJ whole genome shotgun (WGS) entry which is preliminary data.</text>
</comment>
<dbReference type="Gene3D" id="3.30.200.20">
    <property type="entry name" value="Phosphorylase Kinase, domain 1"/>
    <property type="match status" value="1"/>
</dbReference>
<dbReference type="Pfam" id="PF13855">
    <property type="entry name" value="LRR_8"/>
    <property type="match status" value="1"/>
</dbReference>
<feature type="compositionally biased region" description="Low complexity" evidence="10">
    <location>
        <begin position="816"/>
        <end position="827"/>
    </location>
</feature>
<dbReference type="FunFam" id="3.30.200.20:FF:000433">
    <property type="entry name" value="Predicted protein"/>
    <property type="match status" value="1"/>
</dbReference>
<dbReference type="PANTHER" id="PTHR48056">
    <property type="entry name" value="LRR RECEPTOR-LIKE SERINE/THREONINE-PROTEIN KINASE-RELATED"/>
    <property type="match status" value="1"/>
</dbReference>
<comment type="subcellular location">
    <subcellularLocation>
        <location evidence="1">Membrane</location>
    </subcellularLocation>
</comment>
<keyword evidence="8 11" id="KW-0472">Membrane</keyword>
<dbReference type="InterPro" id="IPR032675">
    <property type="entry name" value="LRR_dom_sf"/>
</dbReference>
<keyword evidence="12" id="KW-0732">Signal</keyword>
<evidence type="ECO:0000256" key="3">
    <source>
        <dbReference type="ARBA" id="ARBA00022692"/>
    </source>
</evidence>
<dbReference type="Gene3D" id="1.10.510.10">
    <property type="entry name" value="Transferase(Phosphotransferase) domain 1"/>
    <property type="match status" value="1"/>
</dbReference>
<feature type="transmembrane region" description="Helical" evidence="11">
    <location>
        <begin position="421"/>
        <end position="444"/>
    </location>
</feature>